<protein>
    <submittedName>
        <fullName evidence="2">Uncharacterized protein</fullName>
    </submittedName>
</protein>
<keyword evidence="3" id="KW-1185">Reference proteome</keyword>
<reference evidence="2" key="1">
    <citation type="submission" date="2022-04" db="EMBL/GenBank/DDBJ databases">
        <title>Carnegiea gigantea Genome sequencing and assembly v2.</title>
        <authorList>
            <person name="Copetti D."/>
            <person name="Sanderson M.J."/>
            <person name="Burquez A."/>
            <person name="Wojciechowski M.F."/>
        </authorList>
    </citation>
    <scope>NUCLEOTIDE SEQUENCE</scope>
    <source>
        <strain evidence="2">SGP5-SGP5p</strain>
        <tissue evidence="2">Aerial part</tissue>
    </source>
</reference>
<organism evidence="2 3">
    <name type="scientific">Carnegiea gigantea</name>
    <dbReference type="NCBI Taxonomy" id="171969"/>
    <lineage>
        <taxon>Eukaryota</taxon>
        <taxon>Viridiplantae</taxon>
        <taxon>Streptophyta</taxon>
        <taxon>Embryophyta</taxon>
        <taxon>Tracheophyta</taxon>
        <taxon>Spermatophyta</taxon>
        <taxon>Magnoliopsida</taxon>
        <taxon>eudicotyledons</taxon>
        <taxon>Gunneridae</taxon>
        <taxon>Pentapetalae</taxon>
        <taxon>Caryophyllales</taxon>
        <taxon>Cactineae</taxon>
        <taxon>Cactaceae</taxon>
        <taxon>Cactoideae</taxon>
        <taxon>Echinocereeae</taxon>
        <taxon>Carnegiea</taxon>
    </lineage>
</organism>
<feature type="region of interest" description="Disordered" evidence="1">
    <location>
        <begin position="264"/>
        <end position="283"/>
    </location>
</feature>
<sequence>MAKYEKSKGSGRGRLKPASEGKSWQPSSTPVWRKKVQNAEHTNGAVKGRFSQEGSLDTNILRGKLIQILGIGYRIMIKELGPAIQVLRNGPTTTDPPYMEAMGSNDGVVRFEDLEDVLASENDVAHGDLRRNSISHMELEGEVAKETFAIQTTSFKVQDIERACNNLGDSIHSLSRTKTAYFSQYGFSEEVVKLSHHLLPLGDETAHKHSENEYMQPPSLEKSAYAETNNFVASPQILETDVESLGEIAQPLVFETPIALNHKGKEKKKATNRKVQNSANTSESMTELAKASLEVGDLLGLSVRPDALDVRASRVKRWISQMIRNVTVIRVSM</sequence>
<evidence type="ECO:0000313" key="2">
    <source>
        <dbReference type="EMBL" id="KAJ8443836.1"/>
    </source>
</evidence>
<dbReference type="AlphaFoldDB" id="A0A9Q1QJI6"/>
<name>A0A9Q1QJI6_9CARY</name>
<evidence type="ECO:0000313" key="3">
    <source>
        <dbReference type="Proteomes" id="UP001153076"/>
    </source>
</evidence>
<feature type="compositionally biased region" description="Polar residues" evidence="1">
    <location>
        <begin position="273"/>
        <end position="283"/>
    </location>
</feature>
<evidence type="ECO:0000256" key="1">
    <source>
        <dbReference type="SAM" id="MobiDB-lite"/>
    </source>
</evidence>
<gene>
    <name evidence="2" type="ORF">Cgig2_010300</name>
</gene>
<dbReference type="EMBL" id="JAKOGI010000111">
    <property type="protein sequence ID" value="KAJ8443836.1"/>
    <property type="molecule type" value="Genomic_DNA"/>
</dbReference>
<feature type="region of interest" description="Disordered" evidence="1">
    <location>
        <begin position="1"/>
        <end position="33"/>
    </location>
</feature>
<comment type="caution">
    <text evidence="2">The sequence shown here is derived from an EMBL/GenBank/DDBJ whole genome shotgun (WGS) entry which is preliminary data.</text>
</comment>
<dbReference type="OrthoDB" id="998068at2759"/>
<proteinExistence type="predicted"/>
<dbReference type="Proteomes" id="UP001153076">
    <property type="component" value="Unassembled WGS sequence"/>
</dbReference>
<accession>A0A9Q1QJI6</accession>